<gene>
    <name evidence="5" type="primary">LOC136117288</name>
</gene>
<dbReference type="InterPro" id="IPR011992">
    <property type="entry name" value="EF-hand-dom_pair"/>
</dbReference>
<dbReference type="PANTHER" id="PTHR23048:SF0">
    <property type="entry name" value="CALMODULIN LIKE 3"/>
    <property type="match status" value="1"/>
</dbReference>
<dbReference type="CDD" id="cd00051">
    <property type="entry name" value="EFh"/>
    <property type="match status" value="1"/>
</dbReference>
<accession>A0AB40DI40</accession>
<evidence type="ECO:0000256" key="2">
    <source>
        <dbReference type="ARBA" id="ARBA00022837"/>
    </source>
</evidence>
<proteinExistence type="predicted"/>
<dbReference type="GO" id="GO:0005509">
    <property type="term" value="F:calcium ion binding"/>
    <property type="evidence" value="ECO:0007669"/>
    <property type="project" value="InterPro"/>
</dbReference>
<feature type="domain" description="EF-hand" evidence="3">
    <location>
        <begin position="74"/>
        <end position="109"/>
    </location>
</feature>
<dbReference type="Pfam" id="PF13499">
    <property type="entry name" value="EF-hand_7"/>
    <property type="match status" value="1"/>
</dbReference>
<keyword evidence="2" id="KW-0106">Calcium</keyword>
<dbReference type="Pfam" id="PF13833">
    <property type="entry name" value="EF-hand_8"/>
    <property type="match status" value="1"/>
</dbReference>
<evidence type="ECO:0000313" key="5">
    <source>
        <dbReference type="RefSeq" id="XP_065723769.2"/>
    </source>
</evidence>
<organism evidence="4 5">
    <name type="scientific">Drosophila suzukii</name>
    <name type="common">Spotted-wing drosophila fruit fly</name>
    <dbReference type="NCBI Taxonomy" id="28584"/>
    <lineage>
        <taxon>Eukaryota</taxon>
        <taxon>Metazoa</taxon>
        <taxon>Ecdysozoa</taxon>
        <taxon>Arthropoda</taxon>
        <taxon>Hexapoda</taxon>
        <taxon>Insecta</taxon>
        <taxon>Pterygota</taxon>
        <taxon>Neoptera</taxon>
        <taxon>Endopterygota</taxon>
        <taxon>Diptera</taxon>
        <taxon>Brachycera</taxon>
        <taxon>Muscomorpha</taxon>
        <taxon>Ephydroidea</taxon>
        <taxon>Drosophilidae</taxon>
        <taxon>Drosophila</taxon>
        <taxon>Sophophora</taxon>
    </lineage>
</organism>
<dbReference type="GO" id="GO:0072686">
    <property type="term" value="C:mitotic spindle"/>
    <property type="evidence" value="ECO:0007669"/>
    <property type="project" value="UniProtKB-ARBA"/>
</dbReference>
<dbReference type="PROSITE" id="PS50222">
    <property type="entry name" value="EF_HAND_2"/>
    <property type="match status" value="1"/>
</dbReference>
<protein>
    <recommendedName>
        <fullName evidence="3">EF-hand domain-containing protein</fullName>
    </recommendedName>
</protein>
<name>A0AB40DI40_DROSZ</name>
<evidence type="ECO:0000256" key="1">
    <source>
        <dbReference type="ARBA" id="ARBA00022737"/>
    </source>
</evidence>
<dbReference type="GeneID" id="136117288"/>
<keyword evidence="1" id="KW-0677">Repeat</keyword>
<dbReference type="InterPro" id="IPR018247">
    <property type="entry name" value="EF_Hand_1_Ca_BS"/>
</dbReference>
<dbReference type="Gene3D" id="1.10.238.10">
    <property type="entry name" value="EF-hand"/>
    <property type="match status" value="2"/>
</dbReference>
<dbReference type="RefSeq" id="XP_065723769.2">
    <property type="nucleotide sequence ID" value="XM_065867697.2"/>
</dbReference>
<dbReference type="InterPro" id="IPR050230">
    <property type="entry name" value="CALM/Myosin/TropC-like"/>
</dbReference>
<dbReference type="PROSITE" id="PS00018">
    <property type="entry name" value="EF_HAND_1"/>
    <property type="match status" value="1"/>
</dbReference>
<dbReference type="SUPFAM" id="SSF47473">
    <property type="entry name" value="EF-hand"/>
    <property type="match status" value="1"/>
</dbReference>
<evidence type="ECO:0000313" key="4">
    <source>
        <dbReference type="Proteomes" id="UP001652628"/>
    </source>
</evidence>
<reference evidence="5" key="1">
    <citation type="submission" date="2025-08" db="UniProtKB">
        <authorList>
            <consortium name="RefSeq"/>
        </authorList>
    </citation>
    <scope>IDENTIFICATION</scope>
</reference>
<dbReference type="AlphaFoldDB" id="A0AB40DI40"/>
<dbReference type="Proteomes" id="UP001652628">
    <property type="component" value="Chromosome X"/>
</dbReference>
<evidence type="ECO:0000259" key="3">
    <source>
        <dbReference type="PROSITE" id="PS50222"/>
    </source>
</evidence>
<sequence length="147" mass="16690">MSEAHKAELKEIYALLNKENSSGVITTEDLDAVMQQLGRRPSAEELRDMVLAADSEGSGSVDFQRFCRMMIRAEREQILRESFQRFDLDGDGVLSAEELQLALEETLEEEPDRATIQEMMQEGDPEGTGFISCANFMRMALKYQKDE</sequence>
<keyword evidence="4" id="KW-1185">Reference proteome</keyword>
<dbReference type="SMART" id="SM00054">
    <property type="entry name" value="EFh"/>
    <property type="match status" value="3"/>
</dbReference>
<dbReference type="GO" id="GO:0016460">
    <property type="term" value="C:myosin II complex"/>
    <property type="evidence" value="ECO:0007669"/>
    <property type="project" value="TreeGrafter"/>
</dbReference>
<dbReference type="PANTHER" id="PTHR23048">
    <property type="entry name" value="MYOSIN LIGHT CHAIN 1, 3"/>
    <property type="match status" value="1"/>
</dbReference>
<dbReference type="InterPro" id="IPR002048">
    <property type="entry name" value="EF_hand_dom"/>
</dbReference>